<keyword evidence="5" id="KW-1185">Reference proteome</keyword>
<dbReference type="PRINTS" id="PR00625">
    <property type="entry name" value="JDOMAIN"/>
</dbReference>
<dbReference type="GO" id="GO:0051087">
    <property type="term" value="F:protein-folding chaperone binding"/>
    <property type="evidence" value="ECO:0007669"/>
    <property type="project" value="TreeGrafter"/>
</dbReference>
<proteinExistence type="predicted"/>
<dbReference type="InterPro" id="IPR018253">
    <property type="entry name" value="DnaJ_domain_CS"/>
</dbReference>
<dbReference type="OrthoDB" id="9779622at2"/>
<dbReference type="PROSITE" id="PS50076">
    <property type="entry name" value="DNAJ_2"/>
    <property type="match status" value="1"/>
</dbReference>
<comment type="caution">
    <text evidence="4">The sequence shown here is derived from an EMBL/GenBank/DDBJ whole genome shotgun (WGS) entry which is preliminary data.</text>
</comment>
<dbReference type="Proteomes" id="UP000054870">
    <property type="component" value="Unassembled WGS sequence"/>
</dbReference>
<accession>A0A158BTM2</accession>
<reference evidence="4" key="1">
    <citation type="submission" date="2016-01" db="EMBL/GenBank/DDBJ databases">
        <authorList>
            <person name="Peeters C."/>
        </authorList>
    </citation>
    <scope>NUCLEOTIDE SEQUENCE [LARGE SCALE GENOMIC DNA]</scope>
    <source>
        <strain evidence="4">LMG 29318</strain>
    </source>
</reference>
<dbReference type="AlphaFoldDB" id="A0A158BTM2"/>
<evidence type="ECO:0000313" key="5">
    <source>
        <dbReference type="Proteomes" id="UP000054870"/>
    </source>
</evidence>
<organism evidence="4 5">
    <name type="scientific">Caballeronia catudaia</name>
    <dbReference type="NCBI Taxonomy" id="1777136"/>
    <lineage>
        <taxon>Bacteria</taxon>
        <taxon>Pseudomonadati</taxon>
        <taxon>Pseudomonadota</taxon>
        <taxon>Betaproteobacteria</taxon>
        <taxon>Burkholderiales</taxon>
        <taxon>Burkholderiaceae</taxon>
        <taxon>Caballeronia</taxon>
    </lineage>
</organism>
<dbReference type="PANTHER" id="PTHR43948">
    <property type="entry name" value="DNAJ HOMOLOG SUBFAMILY B"/>
    <property type="match status" value="1"/>
</dbReference>
<protein>
    <submittedName>
        <fullName evidence="4">Molecular chaperone DnaJ</fullName>
    </submittedName>
</protein>
<dbReference type="SUPFAM" id="SSF46565">
    <property type="entry name" value="Chaperone J-domain"/>
    <property type="match status" value="1"/>
</dbReference>
<evidence type="ECO:0000256" key="1">
    <source>
        <dbReference type="SAM" id="Coils"/>
    </source>
</evidence>
<dbReference type="Pfam" id="PF00226">
    <property type="entry name" value="DnaJ"/>
    <property type="match status" value="1"/>
</dbReference>
<dbReference type="InterPro" id="IPR001623">
    <property type="entry name" value="DnaJ_domain"/>
</dbReference>
<dbReference type="GO" id="GO:0044183">
    <property type="term" value="F:protein folding chaperone"/>
    <property type="evidence" value="ECO:0007669"/>
    <property type="project" value="TreeGrafter"/>
</dbReference>
<dbReference type="Gene3D" id="1.10.287.110">
    <property type="entry name" value="DnaJ domain"/>
    <property type="match status" value="1"/>
</dbReference>
<gene>
    <name evidence="4" type="ORF">AWB75_04002</name>
</gene>
<dbReference type="RefSeq" id="WP_061125820.1">
    <property type="nucleotide sequence ID" value="NZ_FCOF02000018.1"/>
</dbReference>
<dbReference type="GO" id="GO:0051082">
    <property type="term" value="F:unfolded protein binding"/>
    <property type="evidence" value="ECO:0007669"/>
    <property type="project" value="TreeGrafter"/>
</dbReference>
<dbReference type="SMART" id="SM00271">
    <property type="entry name" value="DnaJ"/>
    <property type="match status" value="1"/>
</dbReference>
<evidence type="ECO:0000313" key="4">
    <source>
        <dbReference type="EMBL" id="SAK73340.1"/>
    </source>
</evidence>
<evidence type="ECO:0000259" key="3">
    <source>
        <dbReference type="PROSITE" id="PS50076"/>
    </source>
</evidence>
<feature type="region of interest" description="Disordered" evidence="2">
    <location>
        <begin position="160"/>
        <end position="194"/>
    </location>
</feature>
<dbReference type="EMBL" id="FCOF02000018">
    <property type="protein sequence ID" value="SAK73340.1"/>
    <property type="molecule type" value="Genomic_DNA"/>
</dbReference>
<dbReference type="GO" id="GO:0005737">
    <property type="term" value="C:cytoplasm"/>
    <property type="evidence" value="ECO:0007669"/>
    <property type="project" value="TreeGrafter"/>
</dbReference>
<feature type="domain" description="J" evidence="3">
    <location>
        <begin position="3"/>
        <end position="69"/>
    </location>
</feature>
<sequence>MATLYETLGVNEHATEEEIKRAYRKAAMRCHPDRNAGNEVAARAKFQEIKEAYAILSDPAQREVYDRIYAEEMRRWEERTRKEEAEREAREAKARKAREAREAKEREAREALYAKRVSLAMRFASQGHNRDVVFGVLLGAQCDESTARQIADSAIALHESRQAKEKREAREKEPGVEQREEKPEEKLEKKEAATAGVANPLGAMWFQFLNNMRL</sequence>
<feature type="coiled-coil region" evidence="1">
    <location>
        <begin position="73"/>
        <end position="110"/>
    </location>
</feature>
<dbReference type="PANTHER" id="PTHR43948:SF10">
    <property type="entry name" value="MRJ, ISOFORM E"/>
    <property type="match status" value="1"/>
</dbReference>
<keyword evidence="1" id="KW-0175">Coiled coil</keyword>
<feature type="compositionally biased region" description="Basic and acidic residues" evidence="2">
    <location>
        <begin position="160"/>
        <end position="192"/>
    </location>
</feature>
<evidence type="ECO:0000256" key="2">
    <source>
        <dbReference type="SAM" id="MobiDB-lite"/>
    </source>
</evidence>
<name>A0A158BTM2_9BURK</name>
<dbReference type="InterPro" id="IPR036869">
    <property type="entry name" value="J_dom_sf"/>
</dbReference>
<dbReference type="PROSITE" id="PS00636">
    <property type="entry name" value="DNAJ_1"/>
    <property type="match status" value="1"/>
</dbReference>
<dbReference type="CDD" id="cd06257">
    <property type="entry name" value="DnaJ"/>
    <property type="match status" value="1"/>
</dbReference>